<dbReference type="InterPro" id="IPR006636">
    <property type="entry name" value="STI1_HS-bd"/>
</dbReference>
<name>A0A7I4C9R7_PHYPA</name>
<keyword evidence="2 5" id="KW-0227">DNA damage</keyword>
<dbReference type="Pfam" id="PF00627">
    <property type="entry name" value="UBA"/>
    <property type="match status" value="2"/>
</dbReference>
<feature type="domain" description="Ubiquitin-like" evidence="8">
    <location>
        <begin position="23"/>
        <end position="79"/>
    </location>
</feature>
<keyword evidence="1" id="KW-0677">Repeat</keyword>
<comment type="similarity">
    <text evidence="5">Belongs to the RAD23 family.</text>
</comment>
<evidence type="ECO:0000256" key="5">
    <source>
        <dbReference type="RuleBase" id="RU367049"/>
    </source>
</evidence>
<reference evidence="9" key="3">
    <citation type="submission" date="2020-12" db="UniProtKB">
        <authorList>
            <consortium name="EnsemblPlants"/>
        </authorList>
    </citation>
    <scope>IDENTIFICATION</scope>
</reference>
<dbReference type="EMBL" id="ABEU02000021">
    <property type="status" value="NOT_ANNOTATED_CDS"/>
    <property type="molecule type" value="Genomic_DNA"/>
</dbReference>
<dbReference type="FunFam" id="1.10.10.540:FF:000001">
    <property type="entry name" value="UV excision repair protein RAD23 B"/>
    <property type="match status" value="1"/>
</dbReference>
<accession>A0A7I4C9R7</accession>
<dbReference type="Proteomes" id="UP000006727">
    <property type="component" value="Chromosome 21"/>
</dbReference>
<evidence type="ECO:0000259" key="8">
    <source>
        <dbReference type="PROSITE" id="PS50053"/>
    </source>
</evidence>
<dbReference type="Gramene" id="Pp3c21_190V3.2">
    <property type="protein sequence ID" value="Pp3c21_190V3.2"/>
    <property type="gene ID" value="Pp3c21_190"/>
</dbReference>
<dbReference type="GO" id="GO:0031593">
    <property type="term" value="F:polyubiquitin modification-dependent protein binding"/>
    <property type="evidence" value="ECO:0007669"/>
    <property type="project" value="UniProtKB-UniRule"/>
</dbReference>
<dbReference type="GO" id="GO:0043130">
    <property type="term" value="F:ubiquitin binding"/>
    <property type="evidence" value="ECO:0007669"/>
    <property type="project" value="UniProtKB-UniRule"/>
</dbReference>
<evidence type="ECO:0000256" key="2">
    <source>
        <dbReference type="ARBA" id="ARBA00022763"/>
    </source>
</evidence>
<comment type="function">
    <text evidence="5">Multiubiquitin chain receptor involved in modulation of proteasomal degradation. Involved in nucleotide excision repair.</text>
</comment>
<dbReference type="GO" id="GO:0006289">
    <property type="term" value="P:nucleotide-excision repair"/>
    <property type="evidence" value="ECO:0007669"/>
    <property type="project" value="UniProtKB-UniRule"/>
</dbReference>
<dbReference type="Gene3D" id="1.10.10.540">
    <property type="entry name" value="XPC-binding domain"/>
    <property type="match status" value="1"/>
</dbReference>
<keyword evidence="3 5" id="KW-0234">DNA repair</keyword>
<dbReference type="InterPro" id="IPR004806">
    <property type="entry name" value="Rad23"/>
</dbReference>
<dbReference type="Gene3D" id="1.10.8.10">
    <property type="entry name" value="DNA helicase RuvA subunit, C-terminal domain"/>
    <property type="match status" value="2"/>
</dbReference>
<dbReference type="GO" id="GO:0003684">
    <property type="term" value="F:damaged DNA binding"/>
    <property type="evidence" value="ECO:0007669"/>
    <property type="project" value="UniProtKB-UniRule"/>
</dbReference>
<feature type="domain" description="UBA" evidence="7">
    <location>
        <begin position="346"/>
        <end position="387"/>
    </location>
</feature>
<dbReference type="InterPro" id="IPR029071">
    <property type="entry name" value="Ubiquitin-like_domsf"/>
</dbReference>
<keyword evidence="10" id="KW-1185">Reference proteome</keyword>
<organism evidence="9 10">
    <name type="scientific">Physcomitrium patens</name>
    <name type="common">Spreading-leaved earth moss</name>
    <name type="synonym">Physcomitrella patens</name>
    <dbReference type="NCBI Taxonomy" id="3218"/>
    <lineage>
        <taxon>Eukaryota</taxon>
        <taxon>Viridiplantae</taxon>
        <taxon>Streptophyta</taxon>
        <taxon>Embryophyta</taxon>
        <taxon>Bryophyta</taxon>
        <taxon>Bryophytina</taxon>
        <taxon>Bryopsida</taxon>
        <taxon>Funariidae</taxon>
        <taxon>Funariales</taxon>
        <taxon>Funariaceae</taxon>
        <taxon>Physcomitrium</taxon>
    </lineage>
</organism>
<evidence type="ECO:0000313" key="9">
    <source>
        <dbReference type="EnsemblPlants" id="Pp3c21_190V3.2"/>
    </source>
</evidence>
<dbReference type="GO" id="GO:0005634">
    <property type="term" value="C:nucleus"/>
    <property type="evidence" value="ECO:0007669"/>
    <property type="project" value="UniProtKB-SubCell"/>
</dbReference>
<dbReference type="InterPro" id="IPR036353">
    <property type="entry name" value="XPC-bd_sf"/>
</dbReference>
<dbReference type="GO" id="GO:0043161">
    <property type="term" value="P:proteasome-mediated ubiquitin-dependent protein catabolic process"/>
    <property type="evidence" value="ECO:0007669"/>
    <property type="project" value="UniProtKB-UniRule"/>
</dbReference>
<evidence type="ECO:0000259" key="7">
    <source>
        <dbReference type="PROSITE" id="PS50030"/>
    </source>
</evidence>
<protein>
    <recommendedName>
        <fullName evidence="5">Ubiquitin receptor RAD23</fullName>
    </recommendedName>
    <alternativeName>
        <fullName evidence="5">DNA repair protein RAD23</fullName>
    </alternativeName>
</protein>
<dbReference type="SMART" id="SM00213">
    <property type="entry name" value="UBQ"/>
    <property type="match status" value="1"/>
</dbReference>
<comment type="subcellular location">
    <subcellularLocation>
        <location evidence="5">Nucleus</location>
    </subcellularLocation>
    <subcellularLocation>
        <location evidence="5">Cytoplasm</location>
    </subcellularLocation>
</comment>
<dbReference type="Pfam" id="PF00240">
    <property type="entry name" value="ubiquitin"/>
    <property type="match status" value="1"/>
</dbReference>
<dbReference type="PANTHER" id="PTHR10621">
    <property type="entry name" value="UV EXCISION REPAIR PROTEIN RAD23"/>
    <property type="match status" value="1"/>
</dbReference>
<dbReference type="PRINTS" id="PR01839">
    <property type="entry name" value="RAD23PROTEIN"/>
</dbReference>
<evidence type="ECO:0000256" key="3">
    <source>
        <dbReference type="ARBA" id="ARBA00023204"/>
    </source>
</evidence>
<keyword evidence="5" id="KW-0963">Cytoplasm</keyword>
<feature type="region of interest" description="Disordered" evidence="6">
    <location>
        <begin position="80"/>
        <end position="128"/>
    </location>
</feature>
<reference evidence="9 10" key="2">
    <citation type="journal article" date="2018" name="Plant J.">
        <title>The Physcomitrella patens chromosome-scale assembly reveals moss genome structure and evolution.</title>
        <authorList>
            <person name="Lang D."/>
            <person name="Ullrich K.K."/>
            <person name="Murat F."/>
            <person name="Fuchs J."/>
            <person name="Jenkins J."/>
            <person name="Haas F.B."/>
            <person name="Piednoel M."/>
            <person name="Gundlach H."/>
            <person name="Van Bel M."/>
            <person name="Meyberg R."/>
            <person name="Vives C."/>
            <person name="Morata J."/>
            <person name="Symeonidi A."/>
            <person name="Hiss M."/>
            <person name="Muchero W."/>
            <person name="Kamisugi Y."/>
            <person name="Saleh O."/>
            <person name="Blanc G."/>
            <person name="Decker E.L."/>
            <person name="van Gessel N."/>
            <person name="Grimwood J."/>
            <person name="Hayes R.D."/>
            <person name="Graham S.W."/>
            <person name="Gunter L.E."/>
            <person name="McDaniel S.F."/>
            <person name="Hoernstein S.N.W."/>
            <person name="Larsson A."/>
            <person name="Li F.W."/>
            <person name="Perroud P.F."/>
            <person name="Phillips J."/>
            <person name="Ranjan P."/>
            <person name="Rokshar D.S."/>
            <person name="Rothfels C.J."/>
            <person name="Schneider L."/>
            <person name="Shu S."/>
            <person name="Stevenson D.W."/>
            <person name="Thummler F."/>
            <person name="Tillich M."/>
            <person name="Villarreal Aguilar J.C."/>
            <person name="Widiez T."/>
            <person name="Wong G.K."/>
            <person name="Wymore A."/>
            <person name="Zhang Y."/>
            <person name="Zimmer A.D."/>
            <person name="Quatrano R.S."/>
            <person name="Mayer K.F.X."/>
            <person name="Goodstein D."/>
            <person name="Casacuberta J.M."/>
            <person name="Vandepoele K."/>
            <person name="Reski R."/>
            <person name="Cuming A.C."/>
            <person name="Tuskan G.A."/>
            <person name="Maumus F."/>
            <person name="Salse J."/>
            <person name="Schmutz J."/>
            <person name="Rensing S.A."/>
        </authorList>
    </citation>
    <scope>NUCLEOTIDE SEQUENCE [LARGE SCALE GENOMIC DNA]</scope>
    <source>
        <strain evidence="9 10">cv. Gransden 2004</strain>
    </source>
</reference>
<dbReference type="FunFam" id="1.10.8.10:FF:000002">
    <property type="entry name" value="UV excision repair protein RAD23 homolog"/>
    <property type="match status" value="1"/>
</dbReference>
<dbReference type="SUPFAM" id="SSF54236">
    <property type="entry name" value="Ubiquitin-like"/>
    <property type="match status" value="1"/>
</dbReference>
<dbReference type="InterPro" id="IPR015940">
    <property type="entry name" value="UBA"/>
</dbReference>
<dbReference type="SUPFAM" id="SSF101238">
    <property type="entry name" value="XPC-binding domain"/>
    <property type="match status" value="1"/>
</dbReference>
<dbReference type="Pfam" id="PF09280">
    <property type="entry name" value="XPC-binding"/>
    <property type="match status" value="1"/>
</dbReference>
<evidence type="ECO:0000256" key="6">
    <source>
        <dbReference type="SAM" id="MobiDB-lite"/>
    </source>
</evidence>
<keyword evidence="4 5" id="KW-0539">Nucleus</keyword>
<dbReference type="Gene3D" id="3.10.20.90">
    <property type="entry name" value="Phosphatidylinositol 3-kinase Catalytic Subunit, Chain A, domain 1"/>
    <property type="match status" value="1"/>
</dbReference>
<evidence type="ECO:0000256" key="4">
    <source>
        <dbReference type="ARBA" id="ARBA00023242"/>
    </source>
</evidence>
<gene>
    <name evidence="9" type="primary">LOC112274407</name>
</gene>
<dbReference type="CDD" id="cd14379">
    <property type="entry name" value="UBA1_Rad23_plant"/>
    <property type="match status" value="1"/>
</dbReference>
<dbReference type="EnsemblPlants" id="Pp3c21_190V3.2">
    <property type="protein sequence ID" value="Pp3c21_190V3.2"/>
    <property type="gene ID" value="Pp3c21_190"/>
</dbReference>
<dbReference type="InterPro" id="IPR009060">
    <property type="entry name" value="UBA-like_sf"/>
</dbReference>
<evidence type="ECO:0000313" key="10">
    <source>
        <dbReference type="Proteomes" id="UP000006727"/>
    </source>
</evidence>
<dbReference type="FunFam" id="1.10.8.10:FF:000003">
    <property type="entry name" value="UV excision repair protein RAD23 homolog"/>
    <property type="match status" value="1"/>
</dbReference>
<sequence>MGRIDCEGDVVHEVRDDVCGIQVSSVKRKIEELQGKDAFPCAQQLLIHQGKVLKDETTMADNKVAENGFLVVMLTKTKATPAPAGGAPASSSGPVQAPAAPAPAPAPAPASTSTPAPAAPAPAPAAVAATPGAGAPAGTGDGYGQAASNLVAGSALESTVQQIMDMGGGTWDRDTVLRALRAAFNNPERAVEYLYSGIPEAAEVPAPVARGPPAGGAPVAAAPAGPGAAGAAAVAANPQGPNAAPLDLFPQGMPGAGGGGAGLGALDFLRNNPQFQALRTMVQANPQILQPMLQELGKQNPALLRLINENQAEFLRLINEAGAEGAEGGDAVGRLAGGYPQSVNVTPEERESIERLEAMGFNRALVIEAFLACDKNEQLAANYLLEHANDEDL</sequence>
<dbReference type="PROSITE" id="PS50053">
    <property type="entry name" value="UBIQUITIN_2"/>
    <property type="match status" value="1"/>
</dbReference>
<dbReference type="SMART" id="SM00165">
    <property type="entry name" value="UBA"/>
    <property type="match status" value="2"/>
</dbReference>
<feature type="compositionally biased region" description="Low complexity" evidence="6">
    <location>
        <begin position="80"/>
        <end position="99"/>
    </location>
</feature>
<dbReference type="GO" id="GO:0005737">
    <property type="term" value="C:cytoplasm"/>
    <property type="evidence" value="ECO:0007669"/>
    <property type="project" value="UniProtKB-SubCell"/>
</dbReference>
<reference evidence="9 10" key="1">
    <citation type="journal article" date="2008" name="Science">
        <title>The Physcomitrella genome reveals evolutionary insights into the conquest of land by plants.</title>
        <authorList>
            <person name="Rensing S."/>
            <person name="Lang D."/>
            <person name="Zimmer A."/>
            <person name="Terry A."/>
            <person name="Salamov A."/>
            <person name="Shapiro H."/>
            <person name="Nishiyama T."/>
            <person name="Perroud P.-F."/>
            <person name="Lindquist E."/>
            <person name="Kamisugi Y."/>
            <person name="Tanahashi T."/>
            <person name="Sakakibara K."/>
            <person name="Fujita T."/>
            <person name="Oishi K."/>
            <person name="Shin-I T."/>
            <person name="Kuroki Y."/>
            <person name="Toyoda A."/>
            <person name="Suzuki Y."/>
            <person name="Hashimoto A."/>
            <person name="Yamaguchi K."/>
            <person name="Sugano A."/>
            <person name="Kohara Y."/>
            <person name="Fujiyama A."/>
            <person name="Anterola A."/>
            <person name="Aoki S."/>
            <person name="Ashton N."/>
            <person name="Barbazuk W.B."/>
            <person name="Barker E."/>
            <person name="Bennetzen J."/>
            <person name="Bezanilla M."/>
            <person name="Blankenship R."/>
            <person name="Cho S.H."/>
            <person name="Dutcher S."/>
            <person name="Estelle M."/>
            <person name="Fawcett J.A."/>
            <person name="Gundlach H."/>
            <person name="Hanada K."/>
            <person name="Heyl A."/>
            <person name="Hicks K.A."/>
            <person name="Hugh J."/>
            <person name="Lohr M."/>
            <person name="Mayer K."/>
            <person name="Melkozernov A."/>
            <person name="Murata T."/>
            <person name="Nelson D."/>
            <person name="Pils B."/>
            <person name="Prigge M."/>
            <person name="Reiss B."/>
            <person name="Renner T."/>
            <person name="Rombauts S."/>
            <person name="Rushton P."/>
            <person name="Sanderfoot A."/>
            <person name="Schween G."/>
            <person name="Shiu S.-H."/>
            <person name="Stueber K."/>
            <person name="Theodoulou F.L."/>
            <person name="Tu H."/>
            <person name="Van de Peer Y."/>
            <person name="Verrier P.J."/>
            <person name="Waters E."/>
            <person name="Wood A."/>
            <person name="Yang L."/>
            <person name="Cove D."/>
            <person name="Cuming A."/>
            <person name="Hasebe M."/>
            <person name="Lucas S."/>
            <person name="Mishler D.B."/>
            <person name="Reski R."/>
            <person name="Grigoriev I."/>
            <person name="Quatrano R.S."/>
            <person name="Boore J.L."/>
        </authorList>
    </citation>
    <scope>NUCLEOTIDE SEQUENCE [LARGE SCALE GENOMIC DNA]</scope>
    <source>
        <strain evidence="9 10">cv. Gransden 2004</strain>
    </source>
</reference>
<dbReference type="NCBIfam" id="TIGR00601">
    <property type="entry name" value="rad23"/>
    <property type="match status" value="1"/>
</dbReference>
<dbReference type="InterPro" id="IPR015360">
    <property type="entry name" value="XPC-bd"/>
</dbReference>
<dbReference type="PROSITE" id="PS50030">
    <property type="entry name" value="UBA"/>
    <property type="match status" value="2"/>
</dbReference>
<evidence type="ECO:0000256" key="1">
    <source>
        <dbReference type="ARBA" id="ARBA00022737"/>
    </source>
</evidence>
<proteinExistence type="inferred from homology"/>
<dbReference type="SMART" id="SM00727">
    <property type="entry name" value="STI1"/>
    <property type="match status" value="1"/>
</dbReference>
<dbReference type="SUPFAM" id="SSF46934">
    <property type="entry name" value="UBA-like"/>
    <property type="match status" value="2"/>
</dbReference>
<dbReference type="InterPro" id="IPR000626">
    <property type="entry name" value="Ubiquitin-like_dom"/>
</dbReference>
<feature type="domain" description="UBA" evidence="7">
    <location>
        <begin position="154"/>
        <end position="197"/>
    </location>
</feature>
<dbReference type="PANTHER" id="PTHR10621:SF0">
    <property type="entry name" value="UV EXCISION REPAIR PROTEIN RAD23"/>
    <property type="match status" value="1"/>
</dbReference>
<dbReference type="AlphaFoldDB" id="A0A7I4C9R7"/>
<dbReference type="CDD" id="cd01805">
    <property type="entry name" value="Ubl_Rad23"/>
    <property type="match status" value="1"/>
</dbReference>